<dbReference type="RefSeq" id="WP_394827688.1">
    <property type="nucleotide sequence ID" value="NZ_CP089984.1"/>
</dbReference>
<proteinExistence type="predicted"/>
<dbReference type="Proteomes" id="UP001370348">
    <property type="component" value="Chromosome"/>
</dbReference>
<keyword evidence="1" id="KW-0472">Membrane</keyword>
<evidence type="ECO:0000313" key="2">
    <source>
        <dbReference type="EMBL" id="WXB18048.1"/>
    </source>
</evidence>
<reference evidence="2 3" key="1">
    <citation type="submission" date="2021-12" db="EMBL/GenBank/DDBJ databases">
        <title>Discovery of the Pendulisporaceae a myxobacterial family with distinct sporulation behavior and unique specialized metabolism.</title>
        <authorList>
            <person name="Garcia R."/>
            <person name="Popoff A."/>
            <person name="Bader C.D."/>
            <person name="Loehr J."/>
            <person name="Walesch S."/>
            <person name="Walt C."/>
            <person name="Boldt J."/>
            <person name="Bunk B."/>
            <person name="Haeckl F.J.F.P.J."/>
            <person name="Gunesch A.P."/>
            <person name="Birkelbach J."/>
            <person name="Nuebel U."/>
            <person name="Pietschmann T."/>
            <person name="Bach T."/>
            <person name="Mueller R."/>
        </authorList>
    </citation>
    <scope>NUCLEOTIDE SEQUENCE [LARGE SCALE GENOMIC DNA]</scope>
    <source>
        <strain evidence="2 3">MSr11954</strain>
    </source>
</reference>
<name>A0ABZ2M4M8_9BACT</name>
<evidence type="ECO:0000256" key="1">
    <source>
        <dbReference type="SAM" id="Phobius"/>
    </source>
</evidence>
<feature type="transmembrane region" description="Helical" evidence="1">
    <location>
        <begin position="95"/>
        <end position="116"/>
    </location>
</feature>
<dbReference type="InterPro" id="IPR021125">
    <property type="entry name" value="DUF2127"/>
</dbReference>
<gene>
    <name evidence="2" type="ORF">LZC94_12405</name>
</gene>
<protein>
    <submittedName>
        <fullName evidence="2">DUF2127 domain-containing protein</fullName>
    </submittedName>
</protein>
<dbReference type="Pfam" id="PF09900">
    <property type="entry name" value="DUF2127"/>
    <property type="match status" value="1"/>
</dbReference>
<dbReference type="EMBL" id="CP089984">
    <property type="protein sequence ID" value="WXB18048.1"/>
    <property type="molecule type" value="Genomic_DNA"/>
</dbReference>
<keyword evidence="3" id="KW-1185">Reference proteome</keyword>
<keyword evidence="1" id="KW-0812">Transmembrane</keyword>
<sequence>MAARSERPSGLRIIIAYKYIKGGATLVLAILVWIVALGGSGAALAEMVSRHLHHLAHPWAYRLGDAIVRALSGHYLMIAATVLSADGTFTLLEGWALHHGAWWGPWLVVASTSLLLPPEIVALARHASAVRGAVLVINGIIVVYLARHARRHAKNEGAR</sequence>
<accession>A0ABZ2M4M8</accession>
<keyword evidence="1" id="KW-1133">Transmembrane helix</keyword>
<evidence type="ECO:0000313" key="3">
    <source>
        <dbReference type="Proteomes" id="UP001370348"/>
    </source>
</evidence>
<feature type="transmembrane region" description="Helical" evidence="1">
    <location>
        <begin position="128"/>
        <end position="146"/>
    </location>
</feature>
<organism evidence="2 3">
    <name type="scientific">Pendulispora albinea</name>
    <dbReference type="NCBI Taxonomy" id="2741071"/>
    <lineage>
        <taxon>Bacteria</taxon>
        <taxon>Pseudomonadati</taxon>
        <taxon>Myxococcota</taxon>
        <taxon>Myxococcia</taxon>
        <taxon>Myxococcales</taxon>
        <taxon>Sorangiineae</taxon>
        <taxon>Pendulisporaceae</taxon>
        <taxon>Pendulispora</taxon>
    </lineage>
</organism>